<sequence>MQYSLFRPAQHVLRAQKHTVFSVSRAPLRSSFHNFSPARQTLAAPARPAANFKGNTFAFPRVGLGLGLAASVSTLGLGLSAWRKQQVNCDPVSPPAAYGAHPATTPPQSPPPKSSVSVYELSFGTVCGICAGVFIKKGAKALAFFLGGVYVLLQYLGATQLVSVNWSKAASTFEKRFHTAPTEAGGSSRAPTVYSLWTWLINFLTADFQPRATFLAGFVLGLRIG</sequence>
<dbReference type="HOGENOM" id="CLU_095425_0_0_1"/>
<evidence type="ECO:0000256" key="1">
    <source>
        <dbReference type="ARBA" id="ARBA00004370"/>
    </source>
</evidence>
<dbReference type="PANTHER" id="PTHR21346:SF10">
    <property type="entry name" value="TRANSMEMBRANE PROTEIN"/>
    <property type="match status" value="1"/>
</dbReference>
<dbReference type="InParanoid" id="A0A067N1Q0"/>
<keyword evidence="5 6" id="KW-0472">Membrane</keyword>
<evidence type="ECO:0000256" key="4">
    <source>
        <dbReference type="ARBA" id="ARBA00022989"/>
    </source>
</evidence>
<keyword evidence="3 6" id="KW-0812">Transmembrane</keyword>
<dbReference type="Pfam" id="PF04930">
    <property type="entry name" value="FUN14"/>
    <property type="match status" value="1"/>
</dbReference>
<evidence type="ECO:0000313" key="8">
    <source>
        <dbReference type="Proteomes" id="UP000027195"/>
    </source>
</evidence>
<dbReference type="EMBL" id="KL198022">
    <property type="protein sequence ID" value="KDQ18087.1"/>
    <property type="molecule type" value="Genomic_DNA"/>
</dbReference>
<keyword evidence="8" id="KW-1185">Reference proteome</keyword>
<gene>
    <name evidence="7" type="ORF">BOTBODRAFT_185471</name>
</gene>
<dbReference type="GO" id="GO:0016020">
    <property type="term" value="C:membrane"/>
    <property type="evidence" value="ECO:0007669"/>
    <property type="project" value="UniProtKB-SubCell"/>
</dbReference>
<comment type="subcellular location">
    <subcellularLocation>
        <location evidence="1">Membrane</location>
    </subcellularLocation>
</comment>
<dbReference type="OrthoDB" id="163794at2759"/>
<proteinExistence type="inferred from homology"/>
<evidence type="ECO:0000256" key="3">
    <source>
        <dbReference type="ARBA" id="ARBA00022692"/>
    </source>
</evidence>
<feature type="transmembrane region" description="Helical" evidence="6">
    <location>
        <begin position="62"/>
        <end position="82"/>
    </location>
</feature>
<dbReference type="InterPro" id="IPR007014">
    <property type="entry name" value="FUN14"/>
</dbReference>
<evidence type="ECO:0008006" key="9">
    <source>
        <dbReference type="Google" id="ProtNLM"/>
    </source>
</evidence>
<feature type="transmembrane region" description="Helical" evidence="6">
    <location>
        <begin position="116"/>
        <end position="135"/>
    </location>
</feature>
<accession>A0A067N1Q0</accession>
<feature type="transmembrane region" description="Helical" evidence="6">
    <location>
        <begin position="142"/>
        <end position="166"/>
    </location>
</feature>
<evidence type="ECO:0000256" key="2">
    <source>
        <dbReference type="ARBA" id="ARBA00009160"/>
    </source>
</evidence>
<comment type="similarity">
    <text evidence="2">Belongs to the FUN14 family.</text>
</comment>
<evidence type="ECO:0000256" key="5">
    <source>
        <dbReference type="ARBA" id="ARBA00023136"/>
    </source>
</evidence>
<dbReference type="PANTHER" id="PTHR21346">
    <property type="entry name" value="FUN14 DOMAIN CONTAINING"/>
    <property type="match status" value="1"/>
</dbReference>
<dbReference type="STRING" id="930990.A0A067N1Q0"/>
<evidence type="ECO:0000256" key="6">
    <source>
        <dbReference type="SAM" id="Phobius"/>
    </source>
</evidence>
<name>A0A067N1Q0_BOTB1</name>
<dbReference type="AlphaFoldDB" id="A0A067N1Q0"/>
<protein>
    <recommendedName>
        <fullName evidence="9">FUN14 domain-containing protein</fullName>
    </recommendedName>
</protein>
<evidence type="ECO:0000313" key="7">
    <source>
        <dbReference type="EMBL" id="KDQ18087.1"/>
    </source>
</evidence>
<dbReference type="Proteomes" id="UP000027195">
    <property type="component" value="Unassembled WGS sequence"/>
</dbReference>
<reference evidence="8" key="1">
    <citation type="journal article" date="2014" name="Proc. Natl. Acad. Sci. U.S.A.">
        <title>Extensive sampling of basidiomycete genomes demonstrates inadequacy of the white-rot/brown-rot paradigm for wood decay fungi.</title>
        <authorList>
            <person name="Riley R."/>
            <person name="Salamov A.A."/>
            <person name="Brown D.W."/>
            <person name="Nagy L.G."/>
            <person name="Floudas D."/>
            <person name="Held B.W."/>
            <person name="Levasseur A."/>
            <person name="Lombard V."/>
            <person name="Morin E."/>
            <person name="Otillar R."/>
            <person name="Lindquist E.A."/>
            <person name="Sun H."/>
            <person name="LaButti K.M."/>
            <person name="Schmutz J."/>
            <person name="Jabbour D."/>
            <person name="Luo H."/>
            <person name="Baker S.E."/>
            <person name="Pisabarro A.G."/>
            <person name="Walton J.D."/>
            <person name="Blanchette R.A."/>
            <person name="Henrissat B."/>
            <person name="Martin F."/>
            <person name="Cullen D."/>
            <person name="Hibbett D.S."/>
            <person name="Grigoriev I.V."/>
        </authorList>
    </citation>
    <scope>NUCLEOTIDE SEQUENCE [LARGE SCALE GENOMIC DNA]</scope>
    <source>
        <strain evidence="8">FD-172 SS1</strain>
    </source>
</reference>
<keyword evidence="4 6" id="KW-1133">Transmembrane helix</keyword>
<organism evidence="7 8">
    <name type="scientific">Botryobasidium botryosum (strain FD-172 SS1)</name>
    <dbReference type="NCBI Taxonomy" id="930990"/>
    <lineage>
        <taxon>Eukaryota</taxon>
        <taxon>Fungi</taxon>
        <taxon>Dikarya</taxon>
        <taxon>Basidiomycota</taxon>
        <taxon>Agaricomycotina</taxon>
        <taxon>Agaricomycetes</taxon>
        <taxon>Cantharellales</taxon>
        <taxon>Botryobasidiaceae</taxon>
        <taxon>Botryobasidium</taxon>
    </lineage>
</organism>